<dbReference type="OrthoDB" id="541052at2759"/>
<evidence type="ECO:0000256" key="4">
    <source>
        <dbReference type="SAM" id="SignalP"/>
    </source>
</evidence>
<reference evidence="7" key="1">
    <citation type="journal article" date="2009" name="Genome Res.">
        <title>Comparative genomic analyses of the human fungal pathogens Coccidioides and their relatives.</title>
        <authorList>
            <person name="Sharpton T.J."/>
            <person name="Stajich J.E."/>
            <person name="Rounsley S.D."/>
            <person name="Gardner M.J."/>
            <person name="Wortman J.R."/>
            <person name="Jordar V.S."/>
            <person name="Maiti R."/>
            <person name="Kodira C.D."/>
            <person name="Neafsey D.E."/>
            <person name="Zeng Q."/>
            <person name="Hung C.-Y."/>
            <person name="McMahan C."/>
            <person name="Muszewska A."/>
            <person name="Grynberg M."/>
            <person name="Mandel M.A."/>
            <person name="Kellner E.M."/>
            <person name="Barker B.M."/>
            <person name="Galgiani J.N."/>
            <person name="Orbach M.J."/>
            <person name="Kirkland T.N."/>
            <person name="Cole G.T."/>
            <person name="Henn M.R."/>
            <person name="Birren B.W."/>
            <person name="Taylor J.W."/>
        </authorList>
    </citation>
    <scope>NUCLEOTIDE SEQUENCE [LARGE SCALE GENOMIC DNA]</scope>
    <source>
        <strain evidence="7">UAMH 1704</strain>
    </source>
</reference>
<dbReference type="RefSeq" id="XP_002583725.1">
    <property type="nucleotide sequence ID" value="XM_002583679.1"/>
</dbReference>
<feature type="domain" description="Glycosyl transferase CAP10" evidence="5">
    <location>
        <begin position="535"/>
        <end position="832"/>
    </location>
</feature>
<dbReference type="HOGENOM" id="CLU_005027_1_1_1"/>
<dbReference type="EMBL" id="CH476618">
    <property type="protein sequence ID" value="EEP81827.1"/>
    <property type="molecule type" value="Genomic_DNA"/>
</dbReference>
<keyword evidence="3" id="KW-0812">Transmembrane</keyword>
<dbReference type="Proteomes" id="UP000002058">
    <property type="component" value="Unassembled WGS sequence"/>
</dbReference>
<keyword evidence="2" id="KW-0808">Transferase</keyword>
<organism evidence="6 7">
    <name type="scientific">Uncinocarpus reesii (strain UAMH 1704)</name>
    <dbReference type="NCBI Taxonomy" id="336963"/>
    <lineage>
        <taxon>Eukaryota</taxon>
        <taxon>Fungi</taxon>
        <taxon>Dikarya</taxon>
        <taxon>Ascomycota</taxon>
        <taxon>Pezizomycotina</taxon>
        <taxon>Eurotiomycetes</taxon>
        <taxon>Eurotiomycetidae</taxon>
        <taxon>Onygenales</taxon>
        <taxon>Onygenaceae</taxon>
        <taxon>Uncinocarpus</taxon>
    </lineage>
</organism>
<evidence type="ECO:0000313" key="7">
    <source>
        <dbReference type="Proteomes" id="UP000002058"/>
    </source>
</evidence>
<dbReference type="AlphaFoldDB" id="C4JVV0"/>
<dbReference type="SMART" id="SM00672">
    <property type="entry name" value="CAP10"/>
    <property type="match status" value="1"/>
</dbReference>
<sequence>MAMSVALSVFFLSASLLFLSTENSFALSQPAASATFTLFFSGVSLLISSFIASTFPAIKNGRMYPEYIPLSESSSDTPPPLSPPLPSGALEKLRKITSAQIRKTCLVMVLAVVMLCVRVEVHRQVVKHSQCALINGLIFLPLIVAAYEHFGKRPSGNLRLPDTSKWHFNYLFAATLLTAAGILTTMLKNGSKTTFICPLRSHDFGMTLLLQFLGAALDVGLTVVLGTLANCSIGRLDGTVWQASTLWGVVLLHTLKQGILFAAVCVSASKADTNYHPISILISNAKREHERWVTRAGNSTTLKEAVAEYRRRYHQAPPPGFDAWYEYATNRSSLIIDDYDQIYEDLLPFRALAPKQLRDLVLLMTGDGWNDMAAVLIRNGKAEPQAEIKPTHRWMLEGISHMIEPYARYLPDMDIAFNINDECRVAIPWERLQLMKRAVKTRIPLPDEKLVKSWSENRAESWERNSTADRSLRRPFVDHAFESIYNPVGSSLCPPNSKARTAFVWDKQTLCTTCIQPHSLDQFLQRWKLSGDICHQPDLAFLHGFFLSPASFKLSRDLLPVFSQSKVPGFNDILYPSSWNYVDKVKYEPSGDHPDPPYSEKEPVVFWRGTTSEGKSIHGAWKGMVRQRFIHLANNHSSNHVSVLLPTAKTGKFAYKTFKGSQILPSLGFNTSVFIAESVARCGGNDCAAQTREFATVPRSDFQDHWKYRFLFDMDGAGFSGRFLPFLTSRSLIFRTALFRQWLDSRLTPWLHFVPQDLRLHDFYSTLAYFAGAKEIDEAGKVKKVIMKPHDGEGEWIAEEGRRWAEKAIRKEDMEIYMFRLLLEWGRLTDDRRDQLGFYVRSREHETTSHYLLLAAPLNLSESAANALHLLGVVAVVIHDLAIQVFTTFHSEGGPNHPDKAPWPGGTFIPDLRHPSYMCWHQYPRGPAELVGYWAEAEIFGGVVVFEHGSNDELRGVHIHPPFQPLFKLSESQLDEFINLSQSSQVQPSPGQRSESKIFGQFAPEQHTCTIIDDIGLYPHIYRDKYERVPKIRLLEGEHRCVQRGMVTEEMREFVKALPR</sequence>
<evidence type="ECO:0000256" key="1">
    <source>
        <dbReference type="ARBA" id="ARBA00010118"/>
    </source>
</evidence>
<dbReference type="KEGG" id="ure:UREG_06692"/>
<gene>
    <name evidence="6" type="ORF">UREG_06692</name>
</gene>
<feature type="transmembrane region" description="Helical" evidence="3">
    <location>
        <begin position="38"/>
        <end position="58"/>
    </location>
</feature>
<dbReference type="InParanoid" id="C4JVV0"/>
<dbReference type="GO" id="GO:0016740">
    <property type="term" value="F:transferase activity"/>
    <property type="evidence" value="ECO:0007669"/>
    <property type="project" value="UniProtKB-KW"/>
</dbReference>
<evidence type="ECO:0000313" key="6">
    <source>
        <dbReference type="EMBL" id="EEP81827.1"/>
    </source>
</evidence>
<dbReference type="VEuPathDB" id="FungiDB:UREG_06692"/>
<protein>
    <recommendedName>
        <fullName evidence="5">Glycosyl transferase CAP10 domain-containing protein</fullName>
    </recommendedName>
</protein>
<evidence type="ECO:0000256" key="3">
    <source>
        <dbReference type="SAM" id="Phobius"/>
    </source>
</evidence>
<evidence type="ECO:0000256" key="2">
    <source>
        <dbReference type="ARBA" id="ARBA00022679"/>
    </source>
</evidence>
<dbReference type="eggNOG" id="ENOG502S0WR">
    <property type="taxonomic scope" value="Eukaryota"/>
</dbReference>
<dbReference type="Pfam" id="PF05686">
    <property type="entry name" value="Glyco_transf_90"/>
    <property type="match status" value="1"/>
</dbReference>
<accession>C4JVV0</accession>
<comment type="similarity">
    <text evidence="1">Belongs to the glycosyltransferase 90 family.</text>
</comment>
<feature type="signal peptide" evidence="4">
    <location>
        <begin position="1"/>
        <end position="26"/>
    </location>
</feature>
<evidence type="ECO:0000259" key="5">
    <source>
        <dbReference type="SMART" id="SM00672"/>
    </source>
</evidence>
<feature type="transmembrane region" description="Helical" evidence="3">
    <location>
        <begin position="132"/>
        <end position="150"/>
    </location>
</feature>
<dbReference type="STRING" id="336963.C4JVV0"/>
<dbReference type="GeneID" id="8444099"/>
<proteinExistence type="inferred from homology"/>
<dbReference type="PANTHER" id="PTHR12203:SF35">
    <property type="entry name" value="PROTEIN O-GLUCOSYLTRANSFERASE 1"/>
    <property type="match status" value="1"/>
</dbReference>
<keyword evidence="7" id="KW-1185">Reference proteome</keyword>
<dbReference type="InterPro" id="IPR051091">
    <property type="entry name" value="O-Glucosyltr/Glycosyltrsf_90"/>
</dbReference>
<feature type="chain" id="PRO_5002939466" description="Glycosyl transferase CAP10 domain-containing protein" evidence="4">
    <location>
        <begin position="27"/>
        <end position="1060"/>
    </location>
</feature>
<feature type="transmembrane region" description="Helical" evidence="3">
    <location>
        <begin position="170"/>
        <end position="187"/>
    </location>
</feature>
<keyword evidence="3" id="KW-1133">Transmembrane helix</keyword>
<name>C4JVV0_UNCRE</name>
<keyword evidence="4" id="KW-0732">Signal</keyword>
<feature type="transmembrane region" description="Helical" evidence="3">
    <location>
        <begin position="208"/>
        <end position="229"/>
    </location>
</feature>
<dbReference type="InterPro" id="IPR006598">
    <property type="entry name" value="CAP10"/>
</dbReference>
<keyword evidence="3" id="KW-0472">Membrane</keyword>
<dbReference type="OMA" id="FDIWYEY"/>
<dbReference type="PANTHER" id="PTHR12203">
    <property type="entry name" value="KDEL LYS-ASP-GLU-LEU CONTAINING - RELATED"/>
    <property type="match status" value="1"/>
</dbReference>